<gene>
    <name evidence="1" type="ORF">SDC9_83546</name>
</gene>
<protein>
    <submittedName>
        <fullName evidence="1">Uncharacterized protein</fullName>
    </submittedName>
</protein>
<dbReference type="AlphaFoldDB" id="A0A644Z825"/>
<comment type="caution">
    <text evidence="1">The sequence shown here is derived from an EMBL/GenBank/DDBJ whole genome shotgun (WGS) entry which is preliminary data.</text>
</comment>
<reference evidence="1" key="1">
    <citation type="submission" date="2019-08" db="EMBL/GenBank/DDBJ databases">
        <authorList>
            <person name="Kucharzyk K."/>
            <person name="Murdoch R.W."/>
            <person name="Higgins S."/>
            <person name="Loffler F."/>
        </authorList>
    </citation>
    <scope>NUCLEOTIDE SEQUENCE</scope>
</reference>
<name>A0A644Z825_9ZZZZ</name>
<organism evidence="1">
    <name type="scientific">bioreactor metagenome</name>
    <dbReference type="NCBI Taxonomy" id="1076179"/>
    <lineage>
        <taxon>unclassified sequences</taxon>
        <taxon>metagenomes</taxon>
        <taxon>ecological metagenomes</taxon>
    </lineage>
</organism>
<accession>A0A644Z825</accession>
<evidence type="ECO:0000313" key="1">
    <source>
        <dbReference type="EMBL" id="MPM36942.1"/>
    </source>
</evidence>
<sequence length="132" mass="15355">MQNKFHLIFIIGFSLLLLQCSGDRRLYRELVEMADNLNKSVPAQLDDHTIFLGADVTEGNVFQYRYQLVNTAEPQSMLRAVEEQTKNNIREAFRLNPDLKIFTENEVKIDYIYTDSAGNILKIIHITPEDYK</sequence>
<proteinExistence type="predicted"/>
<dbReference type="EMBL" id="VSSQ01007776">
    <property type="protein sequence ID" value="MPM36942.1"/>
    <property type="molecule type" value="Genomic_DNA"/>
</dbReference>